<keyword evidence="1" id="KW-0614">Plasmid</keyword>
<organism evidence="1">
    <name type="scientific">Rhodococcus hoagii</name>
    <name type="common">Corynebacterium equii</name>
    <dbReference type="NCBI Taxonomy" id="43767"/>
    <lineage>
        <taxon>Bacteria</taxon>
        <taxon>Bacillati</taxon>
        <taxon>Actinomycetota</taxon>
        <taxon>Actinomycetes</taxon>
        <taxon>Mycobacteriales</taxon>
        <taxon>Nocardiaceae</taxon>
        <taxon>Prescottella</taxon>
    </lineage>
</organism>
<sequence>MAAFFLVSDVGGERSTNAVADSLQAGAVLHGLFAHKLRPIETPSVHPPDFGPSGCACVCPALIPTIVHRDGMRAVQFLRKNYTYAEGEGGGSRLSVNRLGSWKNYSSVLEYYEQGIQPATVPHTFRLSYACDGKWLQRRSGTNIDSGADVLRAIRTGWSAAAPDRAGQPLWWGGGRRRPPVKCSQPGAAFVPGGVQRATTLNVQKHYLETGVPASMLYKGAFQTR</sequence>
<protein>
    <submittedName>
        <fullName evidence="1">Uncharacterized protein</fullName>
    </submittedName>
</protein>
<dbReference type="AlphaFoldDB" id="A0A1Z1UW30"/>
<evidence type="ECO:0000313" key="1">
    <source>
        <dbReference type="EMBL" id="ARX59680.1"/>
    </source>
</evidence>
<geneLocation type="plasmid" evidence="1">
    <name>pVAPN1204</name>
</geneLocation>
<reference evidence="1" key="1">
    <citation type="journal article" date="2017" name="Genome Biol. Evol.">
        <title>Comparative Genomics of Rhodococcus equi Virulence Plasmids Indicates Host-Driven Evolution of the vap Pathogenicity Island.</title>
        <authorList>
            <person name="MacArthur I."/>
            <person name="Anastasi E."/>
            <person name="Alvarez S."/>
            <person name="Scortti M."/>
            <person name="Vazquez-Boland J.A."/>
        </authorList>
    </citation>
    <scope>NUCLEOTIDE SEQUENCE</scope>
    <source>
        <strain evidence="1">PAM1204</strain>
        <plasmid evidence="1">pVAPN1204</plasmid>
    </source>
</reference>
<name>A0A1Z1UW30_RHOHA</name>
<proteinExistence type="predicted"/>
<accession>A0A1Z1UW30</accession>
<gene>
    <name evidence="1" type="ORF">pVAPN1204_00076</name>
</gene>
<dbReference type="EMBL" id="KX443398">
    <property type="protein sequence ID" value="ARX59680.1"/>
    <property type="molecule type" value="Genomic_DNA"/>
</dbReference>